<evidence type="ECO:0000313" key="4">
    <source>
        <dbReference type="Proteomes" id="UP000050794"/>
    </source>
</evidence>
<evidence type="ECO:0000256" key="2">
    <source>
        <dbReference type="ARBA" id="ARBA00023242"/>
    </source>
</evidence>
<proteinExistence type="predicted"/>
<dbReference type="AlphaFoldDB" id="A0A183TYP3"/>
<dbReference type="WBParaSite" id="TCNE_0000136201-mRNA-1">
    <property type="protein sequence ID" value="TCNE_0000136201-mRNA-1"/>
    <property type="gene ID" value="TCNE_0000136201"/>
</dbReference>
<dbReference type="InterPro" id="IPR033270">
    <property type="entry name" value="VPRBP/DCAF1"/>
</dbReference>
<organism evidence="4 5">
    <name type="scientific">Toxocara canis</name>
    <name type="common">Canine roundworm</name>
    <dbReference type="NCBI Taxonomy" id="6265"/>
    <lineage>
        <taxon>Eukaryota</taxon>
        <taxon>Metazoa</taxon>
        <taxon>Ecdysozoa</taxon>
        <taxon>Nematoda</taxon>
        <taxon>Chromadorea</taxon>
        <taxon>Rhabditida</taxon>
        <taxon>Spirurina</taxon>
        <taxon>Ascaridomorpha</taxon>
        <taxon>Ascaridoidea</taxon>
        <taxon>Toxocaridae</taxon>
        <taxon>Toxocara</taxon>
    </lineage>
</organism>
<reference evidence="5" key="1">
    <citation type="submission" date="2016-06" db="UniProtKB">
        <authorList>
            <consortium name="WormBaseParasite"/>
        </authorList>
    </citation>
    <scope>IDENTIFICATION</scope>
</reference>
<keyword evidence="2" id="KW-0539">Nucleus</keyword>
<reference evidence="3 4" key="2">
    <citation type="submission" date="2018-11" db="EMBL/GenBank/DDBJ databases">
        <authorList>
            <consortium name="Pathogen Informatics"/>
        </authorList>
    </citation>
    <scope>NUCLEOTIDE SEQUENCE [LARGE SCALE GENOMIC DNA]</scope>
</reference>
<sequence>MAFEEKISGSRSRDSVPHIDDEHVILGTYAGAVHWFNVHTGVEESNTECHHSALTSIQQSNDGSLLLTSSAFVKPLSSLWRIGETQEHMINFPDEYFVEFSKRCQDRIVGTQEDRATRPCLVAIACRATFDPNDELVLNDGILWDPRAPARAVHKFDKLNTANSGVFHPQGSEVVINSEVVKLLFLLSASLLALIGGMFQWDVRTHKLLYSVPALDQCKVVFNATGDIIYGGIFLRLLPHFIGIDGGVKEGSEAKVIELEGQSEAVSKYTILKEGEGGEGEVQVRSED</sequence>
<comment type="subcellular location">
    <subcellularLocation>
        <location evidence="1">Nucleus</location>
    </subcellularLocation>
</comment>
<dbReference type="EMBL" id="UYWY01000988">
    <property type="protein sequence ID" value="VDM26031.1"/>
    <property type="molecule type" value="Genomic_DNA"/>
</dbReference>
<gene>
    <name evidence="3" type="ORF">TCNE_LOCUS1363</name>
</gene>
<dbReference type="PANTHER" id="PTHR13129:SF4">
    <property type="entry name" value="DDB1- AND CUL4-ASSOCIATED FACTOR 1"/>
    <property type="match status" value="1"/>
</dbReference>
<protein>
    <submittedName>
        <fullName evidence="5">WD_REPEATS_REGION domain-containing protein</fullName>
    </submittedName>
</protein>
<dbReference type="GO" id="GO:0005634">
    <property type="term" value="C:nucleus"/>
    <property type="evidence" value="ECO:0007669"/>
    <property type="project" value="UniProtKB-SubCell"/>
</dbReference>
<dbReference type="InterPro" id="IPR011047">
    <property type="entry name" value="Quinoprotein_ADH-like_sf"/>
</dbReference>
<dbReference type="InterPro" id="IPR015943">
    <property type="entry name" value="WD40/YVTN_repeat-like_dom_sf"/>
</dbReference>
<dbReference type="GO" id="GO:0080008">
    <property type="term" value="C:Cul4-RING E3 ubiquitin ligase complex"/>
    <property type="evidence" value="ECO:0007669"/>
    <property type="project" value="TreeGrafter"/>
</dbReference>
<dbReference type="SUPFAM" id="SSF50998">
    <property type="entry name" value="Quinoprotein alcohol dehydrogenase-like"/>
    <property type="match status" value="1"/>
</dbReference>
<evidence type="ECO:0000313" key="3">
    <source>
        <dbReference type="EMBL" id="VDM26031.1"/>
    </source>
</evidence>
<keyword evidence="4" id="KW-1185">Reference proteome</keyword>
<evidence type="ECO:0000256" key="1">
    <source>
        <dbReference type="ARBA" id="ARBA00004123"/>
    </source>
</evidence>
<accession>A0A183TYP3</accession>
<evidence type="ECO:0000313" key="5">
    <source>
        <dbReference type="WBParaSite" id="TCNE_0000136201-mRNA-1"/>
    </source>
</evidence>
<dbReference type="GO" id="GO:0016567">
    <property type="term" value="P:protein ubiquitination"/>
    <property type="evidence" value="ECO:0007669"/>
    <property type="project" value="InterPro"/>
</dbReference>
<dbReference type="PANTHER" id="PTHR13129">
    <property type="entry name" value="VPRBP PROTEIN-RELATED"/>
    <property type="match status" value="1"/>
</dbReference>
<dbReference type="Proteomes" id="UP000050794">
    <property type="component" value="Unassembled WGS sequence"/>
</dbReference>
<name>A0A183TYP3_TOXCA</name>
<dbReference type="Gene3D" id="2.130.10.10">
    <property type="entry name" value="YVTN repeat-like/Quinoprotein amine dehydrogenase"/>
    <property type="match status" value="1"/>
</dbReference>